<dbReference type="InterPro" id="IPR037185">
    <property type="entry name" value="EmrE-like"/>
</dbReference>
<proteinExistence type="inferred from homology"/>
<dbReference type="InterPro" id="IPR018908">
    <property type="entry name" value="TMEM234"/>
</dbReference>
<feature type="transmembrane region" description="Helical" evidence="6">
    <location>
        <begin position="96"/>
        <end position="118"/>
    </location>
</feature>
<keyword evidence="4 6" id="KW-1133">Transmembrane helix</keyword>
<evidence type="ECO:0000256" key="4">
    <source>
        <dbReference type="ARBA" id="ARBA00022989"/>
    </source>
</evidence>
<gene>
    <name evidence="7" type="ORF">EVAR_42700_1</name>
</gene>
<keyword evidence="5 6" id="KW-0472">Membrane</keyword>
<evidence type="ECO:0000313" key="7">
    <source>
        <dbReference type="EMBL" id="GBP56507.1"/>
    </source>
</evidence>
<sequence length="146" mass="15732">MLFYTKENSSSQKNYWPCQKATSMECVLILVGVLWGVTNPFLKRGTRGLTAVKAKSKFGQLKGELGVLANWKYLCPWLVNQCGSVLYVGAVRQARLSLAAPLANALAFAVTAVTGHWLGERPLGSGPLLGILLIVAGTSLCYLDSN</sequence>
<feature type="transmembrane region" description="Helical" evidence="6">
    <location>
        <begin position="124"/>
        <end position="143"/>
    </location>
</feature>
<evidence type="ECO:0000256" key="6">
    <source>
        <dbReference type="SAM" id="Phobius"/>
    </source>
</evidence>
<feature type="transmembrane region" description="Helical" evidence="6">
    <location>
        <begin position="20"/>
        <end position="37"/>
    </location>
</feature>
<reference evidence="7 8" key="1">
    <citation type="journal article" date="2019" name="Commun. Biol.">
        <title>The bagworm genome reveals a unique fibroin gene that provides high tensile strength.</title>
        <authorList>
            <person name="Kono N."/>
            <person name="Nakamura H."/>
            <person name="Ohtoshi R."/>
            <person name="Tomita M."/>
            <person name="Numata K."/>
            <person name="Arakawa K."/>
        </authorList>
    </citation>
    <scope>NUCLEOTIDE SEQUENCE [LARGE SCALE GENOMIC DNA]</scope>
</reference>
<dbReference type="GO" id="GO:0016020">
    <property type="term" value="C:membrane"/>
    <property type="evidence" value="ECO:0007669"/>
    <property type="project" value="UniProtKB-SubCell"/>
</dbReference>
<organism evidence="7 8">
    <name type="scientific">Eumeta variegata</name>
    <name type="common">Bagworm moth</name>
    <name type="synonym">Eumeta japonica</name>
    <dbReference type="NCBI Taxonomy" id="151549"/>
    <lineage>
        <taxon>Eukaryota</taxon>
        <taxon>Metazoa</taxon>
        <taxon>Ecdysozoa</taxon>
        <taxon>Arthropoda</taxon>
        <taxon>Hexapoda</taxon>
        <taxon>Insecta</taxon>
        <taxon>Pterygota</taxon>
        <taxon>Neoptera</taxon>
        <taxon>Endopterygota</taxon>
        <taxon>Lepidoptera</taxon>
        <taxon>Glossata</taxon>
        <taxon>Ditrysia</taxon>
        <taxon>Tineoidea</taxon>
        <taxon>Psychidae</taxon>
        <taxon>Oiketicinae</taxon>
        <taxon>Eumeta</taxon>
    </lineage>
</organism>
<dbReference type="PANTHER" id="PTHR28668">
    <property type="entry name" value="TRANSMEMBRANE PROTEIN 234"/>
    <property type="match status" value="1"/>
</dbReference>
<dbReference type="EMBL" id="BGZK01000694">
    <property type="protein sequence ID" value="GBP56507.1"/>
    <property type="molecule type" value="Genomic_DNA"/>
</dbReference>
<dbReference type="PANTHER" id="PTHR28668:SF1">
    <property type="entry name" value="TRANSMEMBRANE PROTEIN 234"/>
    <property type="match status" value="1"/>
</dbReference>
<keyword evidence="8" id="KW-1185">Reference proteome</keyword>
<evidence type="ECO:0000256" key="5">
    <source>
        <dbReference type="ARBA" id="ARBA00023136"/>
    </source>
</evidence>
<evidence type="ECO:0000256" key="1">
    <source>
        <dbReference type="ARBA" id="ARBA00004141"/>
    </source>
</evidence>
<name>A0A4C1X2F8_EUMVA</name>
<protein>
    <submittedName>
        <fullName evidence="7">Transmembrane protein 234 homolog</fullName>
    </submittedName>
</protein>
<evidence type="ECO:0000256" key="2">
    <source>
        <dbReference type="ARBA" id="ARBA00005977"/>
    </source>
</evidence>
<comment type="caution">
    <text evidence="7">The sequence shown here is derived from an EMBL/GenBank/DDBJ whole genome shotgun (WGS) entry which is preliminary data.</text>
</comment>
<dbReference type="AlphaFoldDB" id="A0A4C1X2F8"/>
<dbReference type="OrthoDB" id="43458at2759"/>
<dbReference type="Gene3D" id="1.10.3730.20">
    <property type="match status" value="1"/>
</dbReference>
<dbReference type="Proteomes" id="UP000299102">
    <property type="component" value="Unassembled WGS sequence"/>
</dbReference>
<keyword evidence="3 6" id="KW-0812">Transmembrane</keyword>
<dbReference type="Pfam" id="PF10639">
    <property type="entry name" value="TMEM234"/>
    <property type="match status" value="1"/>
</dbReference>
<comment type="subcellular location">
    <subcellularLocation>
        <location evidence="1">Membrane</location>
        <topology evidence="1">Multi-pass membrane protein</topology>
    </subcellularLocation>
</comment>
<comment type="similarity">
    <text evidence="2">Belongs to the TMEM234 family.</text>
</comment>
<evidence type="ECO:0000313" key="8">
    <source>
        <dbReference type="Proteomes" id="UP000299102"/>
    </source>
</evidence>
<evidence type="ECO:0000256" key="3">
    <source>
        <dbReference type="ARBA" id="ARBA00022692"/>
    </source>
</evidence>
<dbReference type="SUPFAM" id="SSF103481">
    <property type="entry name" value="Multidrug resistance efflux transporter EmrE"/>
    <property type="match status" value="1"/>
</dbReference>
<accession>A0A4C1X2F8</accession>
<dbReference type="STRING" id="151549.A0A4C1X2F8"/>